<feature type="signal peptide" evidence="12">
    <location>
        <begin position="1"/>
        <end position="22"/>
    </location>
</feature>
<evidence type="ECO:0000256" key="11">
    <source>
        <dbReference type="SAM" id="Phobius"/>
    </source>
</evidence>
<dbReference type="PANTHER" id="PTHR48007:SF79">
    <property type="entry name" value="(WILD MALAYSIAN BANANA) HYPOTHETICAL PROTEIN"/>
    <property type="match status" value="1"/>
</dbReference>
<dbReference type="InterPro" id="IPR017441">
    <property type="entry name" value="Protein_kinase_ATP_BS"/>
</dbReference>
<keyword evidence="9" id="KW-0067">ATP-binding</keyword>
<keyword evidence="2" id="KW-0433">Leucine-rich repeat</keyword>
<feature type="region of interest" description="Disordered" evidence="10">
    <location>
        <begin position="684"/>
        <end position="713"/>
    </location>
</feature>
<evidence type="ECO:0000313" key="15">
    <source>
        <dbReference type="Proteomes" id="UP000823749"/>
    </source>
</evidence>
<keyword evidence="5" id="KW-0677">Repeat</keyword>
<dbReference type="InterPro" id="IPR032675">
    <property type="entry name" value="LRR_dom_sf"/>
</dbReference>
<comment type="subcellular location">
    <subcellularLocation>
        <location evidence="1">Membrane</location>
    </subcellularLocation>
</comment>
<dbReference type="PANTHER" id="PTHR48007">
    <property type="entry name" value="LEUCINE-RICH REPEAT RECEPTOR-LIKE PROTEIN KINASE PXC1"/>
    <property type="match status" value="1"/>
</dbReference>
<reference evidence="14" key="1">
    <citation type="submission" date="2020-08" db="EMBL/GenBank/DDBJ databases">
        <title>Plant Genome Project.</title>
        <authorList>
            <person name="Zhang R.-G."/>
        </authorList>
    </citation>
    <scope>NUCLEOTIDE SEQUENCE</scope>
    <source>
        <strain evidence="14">WSP0</strain>
        <tissue evidence="14">Leaf</tissue>
    </source>
</reference>
<dbReference type="Gene3D" id="1.10.510.10">
    <property type="entry name" value="Transferase(Phosphotransferase) domain 1"/>
    <property type="match status" value="2"/>
</dbReference>
<evidence type="ECO:0000256" key="4">
    <source>
        <dbReference type="ARBA" id="ARBA00022729"/>
    </source>
</evidence>
<keyword evidence="15" id="KW-1185">Reference proteome</keyword>
<evidence type="ECO:0000256" key="6">
    <source>
        <dbReference type="ARBA" id="ARBA00022989"/>
    </source>
</evidence>
<dbReference type="InterPro" id="IPR046959">
    <property type="entry name" value="PRK1-6/SRF4-like"/>
</dbReference>
<dbReference type="InterPro" id="IPR013210">
    <property type="entry name" value="LRR_N_plant-typ"/>
</dbReference>
<comment type="caution">
    <text evidence="14">The sequence shown here is derived from an EMBL/GenBank/DDBJ whole genome shotgun (WGS) entry which is preliminary data.</text>
</comment>
<gene>
    <name evidence="14" type="ORF">RHGRI_034899</name>
</gene>
<dbReference type="AlphaFoldDB" id="A0AAV6I2W2"/>
<dbReference type="PROSITE" id="PS50011">
    <property type="entry name" value="PROTEIN_KINASE_DOM"/>
    <property type="match status" value="2"/>
</dbReference>
<dbReference type="InterPro" id="IPR011009">
    <property type="entry name" value="Kinase-like_dom_sf"/>
</dbReference>
<evidence type="ECO:0000256" key="7">
    <source>
        <dbReference type="ARBA" id="ARBA00023136"/>
    </source>
</evidence>
<name>A0AAV6I2W2_9ERIC</name>
<feature type="binding site" evidence="9">
    <location>
        <position position="773"/>
    </location>
    <ligand>
        <name>ATP</name>
        <dbReference type="ChEBI" id="CHEBI:30616"/>
    </ligand>
</feature>
<keyword evidence="9" id="KW-0547">Nucleotide-binding</keyword>
<evidence type="ECO:0000256" key="8">
    <source>
        <dbReference type="ARBA" id="ARBA00023180"/>
    </source>
</evidence>
<dbReference type="PROSITE" id="PS00107">
    <property type="entry name" value="PROTEIN_KINASE_ATP"/>
    <property type="match status" value="2"/>
</dbReference>
<evidence type="ECO:0000256" key="2">
    <source>
        <dbReference type="ARBA" id="ARBA00022614"/>
    </source>
</evidence>
<dbReference type="Proteomes" id="UP000823749">
    <property type="component" value="Chromosome 12"/>
</dbReference>
<dbReference type="SUPFAM" id="SSF56112">
    <property type="entry name" value="Protein kinase-like (PK-like)"/>
    <property type="match status" value="2"/>
</dbReference>
<feature type="domain" description="Protein kinase" evidence="13">
    <location>
        <begin position="745"/>
        <end position="1009"/>
    </location>
</feature>
<dbReference type="InterPro" id="IPR001245">
    <property type="entry name" value="Ser-Thr/Tyr_kinase_cat_dom"/>
</dbReference>
<feature type="transmembrane region" description="Helical" evidence="11">
    <location>
        <begin position="652"/>
        <end position="673"/>
    </location>
</feature>
<keyword evidence="7 11" id="KW-0472">Membrane</keyword>
<keyword evidence="3 11" id="KW-0812">Transmembrane</keyword>
<sequence>MARVSLGLAFFTLFLLFLTARSESEQVIQALIRFMDNLSRGNAGGFGWNSTSDPCTDKWHGVICDSKSFVKKIVLNQLNLSGFLDASSLCNATLLSVLSLPGNNISGVVPEEISNCLNLNHLYLETNRFSGNLPSSLSKLSKLEKLNLSDNSFSGLLPDMSGVTVLLFYLVQNNQFSGDIPELDFSKLQQFNVSNNNLSGPIPDVDGRFTSSSFLGNPGLCGKPLSNVCPPPPPPPPASAPAPGKKKSKINFLLYIGIVVLVLVFALFFAFLFFLRFSKKKKAAIEKNDEVAKNEVEVDEVNNQDTGNLSDVIDEENEYSIPSKDGETGASSLVVLSSPLAEGMTFKELLQAPAELVGRGSNGSLYKVKLVGGVNVAVKRVKNWVISKEDFNKRMQRIDQVKHPNLLPLLAYYCSDQEMFLVYEFQQNGSLFSLLHGSPNSQRFKWGSRVNLAAKIAGALAFAHRSLQNDGIAHGNLKSTNILLSNDMEPCISEYGLRAVEHPKNQTIISQNNSFKSDVYGFGVILLELLAGNEVQNVGSDLASWVQSVISGEQTVEFFDRDLVLEGASDERMVNLLHVALKCLSPFPDSRPSIDEVATIMSNLSGAIPDRLDSSSFSCNLEFCGKPVSKVCPVPASPHGESGSKVSSKDQFLIYSLYGVLGFVSGFLLAFMLRKKRKPAIEKDEVAKEEVEVDEVNSKGSGNSSEVSDGENEDWLSIESGTGASSLVVLSSPLVEGMTFKELLWAPAEWVGRGNTGSLYRVRLVGGVDVAVKRVKNWEISKEDFKRRMQRIDQVKHPNVLPPLAYCCSEQERLLVYEFQQNGSLFSLLHESQNDQPFNWGSRLSVAAKIAEALAFTHESLQKDGIAHGNLKSSNIMLNKDMEPCISEYGLKAVKNHQNQSIISQTNNFKSDVYGFGVIILELLAGNEVRNDGFDLASWVRSVVSEELTVEVFDRALVLEGASEERMVNLLHVALKCLSPFPDARPRIDQVATMIRSIKEEEEEEDRFISFDP</sequence>
<organism evidence="14 15">
    <name type="scientific">Rhododendron griersonianum</name>
    <dbReference type="NCBI Taxonomy" id="479676"/>
    <lineage>
        <taxon>Eukaryota</taxon>
        <taxon>Viridiplantae</taxon>
        <taxon>Streptophyta</taxon>
        <taxon>Embryophyta</taxon>
        <taxon>Tracheophyta</taxon>
        <taxon>Spermatophyta</taxon>
        <taxon>Magnoliopsida</taxon>
        <taxon>eudicotyledons</taxon>
        <taxon>Gunneridae</taxon>
        <taxon>Pentapetalae</taxon>
        <taxon>asterids</taxon>
        <taxon>Ericales</taxon>
        <taxon>Ericaceae</taxon>
        <taxon>Ericoideae</taxon>
        <taxon>Rhodoreae</taxon>
        <taxon>Rhododendron</taxon>
    </lineage>
</organism>
<dbReference type="InterPro" id="IPR001611">
    <property type="entry name" value="Leu-rich_rpt"/>
</dbReference>
<feature type="domain" description="Protein kinase" evidence="13">
    <location>
        <begin position="351"/>
        <end position="604"/>
    </location>
</feature>
<feature type="binding site" evidence="9">
    <location>
        <position position="379"/>
    </location>
    <ligand>
        <name>ATP</name>
        <dbReference type="ChEBI" id="CHEBI:30616"/>
    </ligand>
</feature>
<protein>
    <recommendedName>
        <fullName evidence="13">Protein kinase domain-containing protein</fullName>
    </recommendedName>
</protein>
<keyword evidence="8" id="KW-0325">Glycoprotein</keyword>
<evidence type="ECO:0000313" key="14">
    <source>
        <dbReference type="EMBL" id="KAG5522903.1"/>
    </source>
</evidence>
<dbReference type="Pfam" id="PF07714">
    <property type="entry name" value="PK_Tyr_Ser-Thr"/>
    <property type="match status" value="2"/>
</dbReference>
<dbReference type="GO" id="GO:0016020">
    <property type="term" value="C:membrane"/>
    <property type="evidence" value="ECO:0007669"/>
    <property type="project" value="UniProtKB-SubCell"/>
</dbReference>
<feature type="chain" id="PRO_5043608009" description="Protein kinase domain-containing protein" evidence="12">
    <location>
        <begin position="23"/>
        <end position="1013"/>
    </location>
</feature>
<dbReference type="Gene3D" id="3.80.10.10">
    <property type="entry name" value="Ribonuclease Inhibitor"/>
    <property type="match status" value="1"/>
</dbReference>
<dbReference type="EMBL" id="JACTNZ010000012">
    <property type="protein sequence ID" value="KAG5522903.1"/>
    <property type="molecule type" value="Genomic_DNA"/>
</dbReference>
<dbReference type="InterPro" id="IPR000719">
    <property type="entry name" value="Prot_kinase_dom"/>
</dbReference>
<evidence type="ECO:0000256" key="9">
    <source>
        <dbReference type="PROSITE-ProRule" id="PRU10141"/>
    </source>
</evidence>
<keyword evidence="6 11" id="KW-1133">Transmembrane helix</keyword>
<feature type="compositionally biased region" description="Polar residues" evidence="10">
    <location>
        <begin position="698"/>
        <end position="707"/>
    </location>
</feature>
<feature type="transmembrane region" description="Helical" evidence="11">
    <location>
        <begin position="252"/>
        <end position="275"/>
    </location>
</feature>
<dbReference type="SUPFAM" id="SSF52058">
    <property type="entry name" value="L domain-like"/>
    <property type="match status" value="1"/>
</dbReference>
<dbReference type="Gene3D" id="3.30.200.20">
    <property type="entry name" value="Phosphorylase Kinase, domain 1"/>
    <property type="match status" value="2"/>
</dbReference>
<dbReference type="Pfam" id="PF00560">
    <property type="entry name" value="LRR_1"/>
    <property type="match status" value="4"/>
</dbReference>
<dbReference type="GO" id="GO:0004672">
    <property type="term" value="F:protein kinase activity"/>
    <property type="evidence" value="ECO:0007669"/>
    <property type="project" value="InterPro"/>
</dbReference>
<proteinExistence type="predicted"/>
<keyword evidence="4 12" id="KW-0732">Signal</keyword>
<evidence type="ECO:0000256" key="12">
    <source>
        <dbReference type="SAM" id="SignalP"/>
    </source>
</evidence>
<accession>A0AAV6I2W2</accession>
<evidence type="ECO:0000256" key="10">
    <source>
        <dbReference type="SAM" id="MobiDB-lite"/>
    </source>
</evidence>
<evidence type="ECO:0000259" key="13">
    <source>
        <dbReference type="PROSITE" id="PS50011"/>
    </source>
</evidence>
<evidence type="ECO:0000256" key="3">
    <source>
        <dbReference type="ARBA" id="ARBA00022692"/>
    </source>
</evidence>
<dbReference type="FunFam" id="3.80.10.10:FF:000041">
    <property type="entry name" value="LRR receptor-like serine/threonine-protein kinase ERECTA"/>
    <property type="match status" value="1"/>
</dbReference>
<evidence type="ECO:0000256" key="1">
    <source>
        <dbReference type="ARBA" id="ARBA00004370"/>
    </source>
</evidence>
<dbReference type="GO" id="GO:0005524">
    <property type="term" value="F:ATP binding"/>
    <property type="evidence" value="ECO:0007669"/>
    <property type="project" value="UniProtKB-UniRule"/>
</dbReference>
<evidence type="ECO:0000256" key="5">
    <source>
        <dbReference type="ARBA" id="ARBA00022737"/>
    </source>
</evidence>
<dbReference type="Pfam" id="PF08263">
    <property type="entry name" value="LRRNT_2"/>
    <property type="match status" value="1"/>
</dbReference>